<reference evidence="1" key="1">
    <citation type="submission" date="2020-05" db="EMBL/GenBank/DDBJ databases">
        <title>Mycena genomes resolve the evolution of fungal bioluminescence.</title>
        <authorList>
            <person name="Tsai I.J."/>
        </authorList>
    </citation>
    <scope>NUCLEOTIDE SEQUENCE</scope>
    <source>
        <strain evidence="1">110903Hualien_Pintung</strain>
    </source>
</reference>
<keyword evidence="2" id="KW-1185">Reference proteome</keyword>
<organism evidence="1 2">
    <name type="scientific">Mycena chlorophos</name>
    <name type="common">Agaric fungus</name>
    <name type="synonym">Agaricus chlorophos</name>
    <dbReference type="NCBI Taxonomy" id="658473"/>
    <lineage>
        <taxon>Eukaryota</taxon>
        <taxon>Fungi</taxon>
        <taxon>Dikarya</taxon>
        <taxon>Basidiomycota</taxon>
        <taxon>Agaricomycotina</taxon>
        <taxon>Agaricomycetes</taxon>
        <taxon>Agaricomycetidae</taxon>
        <taxon>Agaricales</taxon>
        <taxon>Marasmiineae</taxon>
        <taxon>Mycenaceae</taxon>
        <taxon>Mycena</taxon>
    </lineage>
</organism>
<evidence type="ECO:0000313" key="1">
    <source>
        <dbReference type="EMBL" id="KAF7295937.1"/>
    </source>
</evidence>
<dbReference type="OrthoDB" id="3145912at2759"/>
<evidence type="ECO:0008006" key="3">
    <source>
        <dbReference type="Google" id="ProtNLM"/>
    </source>
</evidence>
<comment type="caution">
    <text evidence="1">The sequence shown here is derived from an EMBL/GenBank/DDBJ whole genome shotgun (WGS) entry which is preliminary data.</text>
</comment>
<sequence length="326" mass="36175">MSRLPPELERKIFTLDAYHDAREARRLLFVAQRVKIWIEPLLWRLFIVGPDEEPERSEIAESRSSIPTMGVATFAGILARNAAMGAAVHDLFFTAVGDTYVGEARVVLAQLPHLHNLGLGLEQPCHGILDALSPGSLRRLWTHLTELLDPASAAEGGWHLEHHPALSNLTHLNIFPHPALPSALRLPSLTHFALQIDDSDILQSSQLPWPEFRQAALSALQRTLRALLIILVDWISGTDESFELDSDPRLIAQPGFVLFPSGIGDAFADWVEGATGGMDFWEHADVFIAKRRAGLVDENTFKLEPVRAARPESPDHKVEWAQFGGQ</sequence>
<protein>
    <recommendedName>
        <fullName evidence="3">F-box domain-containing protein</fullName>
    </recommendedName>
</protein>
<gene>
    <name evidence="1" type="ORF">HMN09_01137800</name>
</gene>
<dbReference type="AlphaFoldDB" id="A0A8H6VW03"/>
<dbReference type="EMBL" id="JACAZE010000018">
    <property type="protein sequence ID" value="KAF7295937.1"/>
    <property type="molecule type" value="Genomic_DNA"/>
</dbReference>
<dbReference type="Proteomes" id="UP000613580">
    <property type="component" value="Unassembled WGS sequence"/>
</dbReference>
<evidence type="ECO:0000313" key="2">
    <source>
        <dbReference type="Proteomes" id="UP000613580"/>
    </source>
</evidence>
<accession>A0A8H6VW03</accession>
<proteinExistence type="predicted"/>
<name>A0A8H6VW03_MYCCL</name>